<reference evidence="1" key="1">
    <citation type="submission" date="2021-06" db="EMBL/GenBank/DDBJ databases">
        <authorList>
            <person name="Kallberg Y."/>
            <person name="Tangrot J."/>
            <person name="Rosling A."/>
        </authorList>
    </citation>
    <scope>NUCLEOTIDE SEQUENCE</scope>
    <source>
        <strain evidence="1">MA461A</strain>
    </source>
</reference>
<feature type="non-terminal residue" evidence="1">
    <location>
        <position position="508"/>
    </location>
</feature>
<dbReference type="Proteomes" id="UP000789920">
    <property type="component" value="Unassembled WGS sequence"/>
</dbReference>
<name>A0ACA9N4M4_9GLOM</name>
<proteinExistence type="predicted"/>
<comment type="caution">
    <text evidence="1">The sequence shown here is derived from an EMBL/GenBank/DDBJ whole genome shotgun (WGS) entry which is preliminary data.</text>
</comment>
<accession>A0ACA9N4M4</accession>
<dbReference type="EMBL" id="CAJVQC010011863">
    <property type="protein sequence ID" value="CAG8632182.1"/>
    <property type="molecule type" value="Genomic_DNA"/>
</dbReference>
<organism evidence="1 2">
    <name type="scientific">Racocetra persica</name>
    <dbReference type="NCBI Taxonomy" id="160502"/>
    <lineage>
        <taxon>Eukaryota</taxon>
        <taxon>Fungi</taxon>
        <taxon>Fungi incertae sedis</taxon>
        <taxon>Mucoromycota</taxon>
        <taxon>Glomeromycotina</taxon>
        <taxon>Glomeromycetes</taxon>
        <taxon>Diversisporales</taxon>
        <taxon>Gigasporaceae</taxon>
        <taxon>Racocetra</taxon>
    </lineage>
</organism>
<sequence>NRGHNHLSSFGRFANGICANHKINNLCLKQRLLLRVLQGDGRVTEINFDNTEEIQDINYCYVNGKNPISIYLLFDQYILISYVHANDTSDSTTYMDRGMVIYWNGKIMSIINFGPSYLFPNSTTWSPIEFFVNKMFPEEDLCVYLGCVERIILNGANMNNLNNFQITALQTLDSGYAIVYSDAINTQDSTNTTISTTTLTPVTTLPAQPTTTDNVAPNGNSANVRTLPLGGYALILQQSSGSTVFNFSLYNENNQLSDYKFPLNPIISNLIGAFDILQNNTMLVAQNETSTAWNLISIQLPLLSSYHAFPQKGSNNLTNNYNEINITFQDPVSFANGKLYIYQASSQSDILRQIINSKNCTQCTTRDNVVTLNVYDSTFNVPGGQYYIQIDNNFVKNSIYDEAILGINSHVWTFHTADINVSKQSGDIWGSLQLTTNGTQYFYKLSDSERSVFFTELINELTKGGEKLSCTQLANNLNQLITNGASTSISTGLRTKYLYPNYGFQQQA</sequence>
<evidence type="ECO:0000313" key="2">
    <source>
        <dbReference type="Proteomes" id="UP000789920"/>
    </source>
</evidence>
<protein>
    <submittedName>
        <fullName evidence="1">4974_t:CDS:1</fullName>
    </submittedName>
</protein>
<evidence type="ECO:0000313" key="1">
    <source>
        <dbReference type="EMBL" id="CAG8632182.1"/>
    </source>
</evidence>
<gene>
    <name evidence="1" type="ORF">RPERSI_LOCUS7158</name>
</gene>
<feature type="non-terminal residue" evidence="1">
    <location>
        <position position="1"/>
    </location>
</feature>
<keyword evidence="2" id="KW-1185">Reference proteome</keyword>